<dbReference type="GO" id="GO:0012505">
    <property type="term" value="C:endomembrane system"/>
    <property type="evidence" value="ECO:0007669"/>
    <property type="project" value="UniProtKB-SubCell"/>
</dbReference>
<dbReference type="NCBIfam" id="NF004499">
    <property type="entry name" value="PRK05846.1-3"/>
    <property type="match status" value="1"/>
</dbReference>
<keyword evidence="6 8" id="KW-0472">Membrane</keyword>
<comment type="function">
    <text evidence="1">NDH-1 shuttles electrons from NADH, via FMN and iron-sulfur (Fe-S) centers, to quinones in the respiratory chain. The immediate electron acceptor for the enzyme in this species is believed to be ubiquinone. Couples the redox reaction to proton translocation (for every two electrons transferred, four hydrogen ions are translocated across the cytoplasmic membrane), and thus conserves the redox energy in a proton gradient.</text>
</comment>
<keyword evidence="4 7" id="KW-0812">Transmembrane</keyword>
<dbReference type="InterPro" id="IPR010227">
    <property type="entry name" value="NADH_Q_OxRdtase_chainM/4"/>
</dbReference>
<organism evidence="10 11">
    <name type="scientific">Octadecabacter antarcticus 307</name>
    <dbReference type="NCBI Taxonomy" id="391626"/>
    <lineage>
        <taxon>Bacteria</taxon>
        <taxon>Pseudomonadati</taxon>
        <taxon>Pseudomonadota</taxon>
        <taxon>Alphaproteobacteria</taxon>
        <taxon>Rhodobacterales</taxon>
        <taxon>Roseobacteraceae</taxon>
        <taxon>Octadecabacter</taxon>
    </lineage>
</organism>
<evidence type="ECO:0000256" key="8">
    <source>
        <dbReference type="SAM" id="Phobius"/>
    </source>
</evidence>
<dbReference type="NCBIfam" id="NF004501">
    <property type="entry name" value="PRK05846.1-5"/>
    <property type="match status" value="1"/>
</dbReference>
<dbReference type="HOGENOM" id="CLU_007100_4_4_5"/>
<feature type="transmembrane region" description="Helical" evidence="8">
    <location>
        <begin position="166"/>
        <end position="186"/>
    </location>
</feature>
<feature type="transmembrane region" description="Helical" evidence="8">
    <location>
        <begin position="312"/>
        <end position="331"/>
    </location>
</feature>
<dbReference type="RefSeq" id="WP_015499771.1">
    <property type="nucleotide sequence ID" value="NC_020911.1"/>
</dbReference>
<name>M9R7K5_9RHOB</name>
<dbReference type="PRINTS" id="PR01437">
    <property type="entry name" value="NUOXDRDTASE4"/>
</dbReference>
<evidence type="ECO:0000259" key="9">
    <source>
        <dbReference type="Pfam" id="PF00361"/>
    </source>
</evidence>
<evidence type="ECO:0000256" key="1">
    <source>
        <dbReference type="ARBA" id="ARBA00002378"/>
    </source>
</evidence>
<dbReference type="KEGG" id="oat:OAN307_c21160"/>
<feature type="transmembrane region" description="Helical" evidence="8">
    <location>
        <begin position="137"/>
        <end position="154"/>
    </location>
</feature>
<dbReference type="AlphaFoldDB" id="M9R7K5"/>
<comment type="similarity">
    <text evidence="3">Belongs to the complex I subunit 4 family.</text>
</comment>
<dbReference type="Proteomes" id="UP000005307">
    <property type="component" value="Chromosome"/>
</dbReference>
<dbReference type="NCBIfam" id="TIGR01972">
    <property type="entry name" value="NDH_I_M"/>
    <property type="match status" value="1"/>
</dbReference>
<dbReference type="GO" id="GO:0015990">
    <property type="term" value="P:electron transport coupled proton transport"/>
    <property type="evidence" value="ECO:0007669"/>
    <property type="project" value="TreeGrafter"/>
</dbReference>
<sequence>MDNLLSITTFIPAIAAGILAVFLRDDNEAAQRNAKWLAMAATTMTFLVSLFILFGFDAQDTGFQFVEERTWIMGLNYKMGVDGISILFVMLTTFLMPIVIASCWTVNTRVKEYMIAFLLLETLMLGVFMALDLVLFYLFFEAGLIPMFLIIGIWGGKDRIYASFKFFLYTFLGSVLMLVAMVGMFSAAGTTDIPSLMGFPFNTDDFAILGIQIVGGMQTLLWLAFFASFAVKMPMWPVHTWLPDAHVQAPTAGSVVLAAILLKMGGYGFLRFSLPMFPVGSDVMAPLVLWMSAIAIVYTSLVALVQEDMKKLIAYSSVAHMGFVTMGIFTFNQQGLDGAIFQMISHGFISGALFLCVGVIYDRMHTREIDAYGGLVNRMPAYAMIFMFFTMANVGLPGTSGFVGEFLTLVGVFQVNTWVAAVATSGVILSAAYALWLYRRVVMGDLIKESLKTITDMTTRERWIFTPLVVMTLLLGVYPALVTDIIGPSVAALVDQVETAQAAYDAATQAAQN</sequence>
<dbReference type="EMBL" id="CP003740">
    <property type="protein sequence ID" value="AGI67748.1"/>
    <property type="molecule type" value="Genomic_DNA"/>
</dbReference>
<feature type="domain" description="NADH:quinone oxidoreductase/Mrp antiporter transmembrane" evidence="9">
    <location>
        <begin position="130"/>
        <end position="427"/>
    </location>
</feature>
<dbReference type="Pfam" id="PF00361">
    <property type="entry name" value="Proton_antipo_M"/>
    <property type="match status" value="1"/>
</dbReference>
<feature type="transmembrane region" description="Helical" evidence="8">
    <location>
        <begin position="206"/>
        <end position="231"/>
    </location>
</feature>
<evidence type="ECO:0000256" key="7">
    <source>
        <dbReference type="RuleBase" id="RU000320"/>
    </source>
</evidence>
<feature type="transmembrane region" description="Helical" evidence="8">
    <location>
        <begin position="381"/>
        <end position="398"/>
    </location>
</feature>
<feature type="transmembrane region" description="Helical" evidence="8">
    <location>
        <begin position="418"/>
        <end position="438"/>
    </location>
</feature>
<dbReference type="PANTHER" id="PTHR43507">
    <property type="entry name" value="NADH-UBIQUINONE OXIDOREDUCTASE CHAIN 4"/>
    <property type="match status" value="1"/>
</dbReference>
<keyword evidence="10" id="KW-0560">Oxidoreductase</keyword>
<dbReference type="eggNOG" id="COG1008">
    <property type="taxonomic scope" value="Bacteria"/>
</dbReference>
<dbReference type="STRING" id="391626.OAN307_c21160"/>
<dbReference type="GO" id="GO:0003954">
    <property type="term" value="F:NADH dehydrogenase activity"/>
    <property type="evidence" value="ECO:0007669"/>
    <property type="project" value="TreeGrafter"/>
</dbReference>
<dbReference type="InterPro" id="IPR001750">
    <property type="entry name" value="ND/Mrp_TM"/>
</dbReference>
<feature type="transmembrane region" description="Helical" evidence="8">
    <location>
        <begin position="83"/>
        <end position="106"/>
    </location>
</feature>
<evidence type="ECO:0000256" key="2">
    <source>
        <dbReference type="ARBA" id="ARBA00004127"/>
    </source>
</evidence>
<dbReference type="OrthoDB" id="9768329at2"/>
<feature type="transmembrane region" description="Helical" evidence="8">
    <location>
        <begin position="6"/>
        <end position="24"/>
    </location>
</feature>
<comment type="subcellular location">
    <subcellularLocation>
        <location evidence="2">Endomembrane system</location>
        <topology evidence="2">Multi-pass membrane protein</topology>
    </subcellularLocation>
    <subcellularLocation>
        <location evidence="7">Membrane</location>
        <topology evidence="7">Multi-pass membrane protein</topology>
    </subcellularLocation>
</comment>
<gene>
    <name evidence="10" type="primary">nuoM</name>
    <name evidence="10" type="ORF">OAN307_c21160</name>
</gene>
<reference evidence="10 11" key="1">
    <citation type="journal article" date="2013" name="PLoS ONE">
        <title>Poles Apart: Arctic and Antarctic Octadecabacter strains Share High Genome Plasticity and a New Type of Xanthorhodopsin.</title>
        <authorList>
            <person name="Vollmers J."/>
            <person name="Voget S."/>
            <person name="Dietrich S."/>
            <person name="Gollnow K."/>
            <person name="Smits M."/>
            <person name="Meyer K."/>
            <person name="Brinkhoff T."/>
            <person name="Simon M."/>
            <person name="Daniel R."/>
        </authorList>
    </citation>
    <scope>NUCLEOTIDE SEQUENCE [LARGE SCALE GENOMIC DNA]</scope>
    <source>
        <strain evidence="10 11">307</strain>
    </source>
</reference>
<accession>M9R7K5</accession>
<keyword evidence="5 8" id="KW-1133">Transmembrane helix</keyword>
<dbReference type="EC" id="1.6.99.5" evidence="10"/>
<feature type="transmembrane region" description="Helical" evidence="8">
    <location>
        <begin position="36"/>
        <end position="56"/>
    </location>
</feature>
<feature type="transmembrane region" description="Helical" evidence="8">
    <location>
        <begin position="113"/>
        <end position="131"/>
    </location>
</feature>
<protein>
    <submittedName>
        <fullName evidence="10">NADH-quinone oxidoreductase subunit M</fullName>
        <ecNumber evidence="10">1.6.99.5</ecNumber>
    </submittedName>
</protein>
<dbReference type="GO" id="GO:0048039">
    <property type="term" value="F:ubiquinone binding"/>
    <property type="evidence" value="ECO:0007669"/>
    <property type="project" value="TreeGrafter"/>
</dbReference>
<keyword evidence="11" id="KW-1185">Reference proteome</keyword>
<dbReference type="InterPro" id="IPR003918">
    <property type="entry name" value="NADH_UbQ_OxRdtase"/>
</dbReference>
<evidence type="ECO:0000313" key="10">
    <source>
        <dbReference type="EMBL" id="AGI67748.1"/>
    </source>
</evidence>
<feature type="transmembrane region" description="Helical" evidence="8">
    <location>
        <begin position="284"/>
        <end position="305"/>
    </location>
</feature>
<evidence type="ECO:0000256" key="6">
    <source>
        <dbReference type="ARBA" id="ARBA00023136"/>
    </source>
</evidence>
<evidence type="ECO:0000256" key="4">
    <source>
        <dbReference type="ARBA" id="ARBA00022692"/>
    </source>
</evidence>
<feature type="transmembrane region" description="Helical" evidence="8">
    <location>
        <begin position="463"/>
        <end position="481"/>
    </location>
</feature>
<evidence type="ECO:0000256" key="5">
    <source>
        <dbReference type="ARBA" id="ARBA00022989"/>
    </source>
</evidence>
<dbReference type="GO" id="GO:0008137">
    <property type="term" value="F:NADH dehydrogenase (ubiquinone) activity"/>
    <property type="evidence" value="ECO:0007669"/>
    <property type="project" value="InterPro"/>
</dbReference>
<evidence type="ECO:0000256" key="3">
    <source>
        <dbReference type="ARBA" id="ARBA00009025"/>
    </source>
</evidence>
<dbReference type="GO" id="GO:0016020">
    <property type="term" value="C:membrane"/>
    <property type="evidence" value="ECO:0007669"/>
    <property type="project" value="UniProtKB-SubCell"/>
</dbReference>
<evidence type="ECO:0000313" key="11">
    <source>
        <dbReference type="Proteomes" id="UP000005307"/>
    </source>
</evidence>
<feature type="transmembrane region" description="Helical" evidence="8">
    <location>
        <begin position="252"/>
        <end position="272"/>
    </location>
</feature>
<dbReference type="PANTHER" id="PTHR43507:SF1">
    <property type="entry name" value="NADH-UBIQUINONE OXIDOREDUCTASE CHAIN 4"/>
    <property type="match status" value="1"/>
</dbReference>
<feature type="transmembrane region" description="Helical" evidence="8">
    <location>
        <begin position="343"/>
        <end position="361"/>
    </location>
</feature>
<proteinExistence type="inferred from homology"/>
<dbReference type="GO" id="GO:0042773">
    <property type="term" value="P:ATP synthesis coupled electron transport"/>
    <property type="evidence" value="ECO:0007669"/>
    <property type="project" value="InterPro"/>
</dbReference>